<gene>
    <name evidence="3" type="ORF">K435DRAFT_841915</name>
</gene>
<feature type="transmembrane region" description="Helical" evidence="1">
    <location>
        <begin position="212"/>
        <end position="232"/>
    </location>
</feature>
<feature type="transmembrane region" description="Helical" evidence="1">
    <location>
        <begin position="171"/>
        <end position="191"/>
    </location>
</feature>
<keyword evidence="1" id="KW-0812">Transmembrane</keyword>
<protein>
    <recommendedName>
        <fullName evidence="2">DUF6534 domain-containing protein</fullName>
    </recommendedName>
</protein>
<dbReference type="OrthoDB" id="3010870at2759"/>
<evidence type="ECO:0000256" key="1">
    <source>
        <dbReference type="SAM" id="Phobius"/>
    </source>
</evidence>
<feature type="transmembrane region" description="Helical" evidence="1">
    <location>
        <begin position="129"/>
        <end position="151"/>
    </location>
</feature>
<reference evidence="3 4" key="1">
    <citation type="journal article" date="2019" name="Nat. Ecol. Evol.">
        <title>Megaphylogeny resolves global patterns of mushroom evolution.</title>
        <authorList>
            <person name="Varga T."/>
            <person name="Krizsan K."/>
            <person name="Foldi C."/>
            <person name="Dima B."/>
            <person name="Sanchez-Garcia M."/>
            <person name="Sanchez-Ramirez S."/>
            <person name="Szollosi G.J."/>
            <person name="Szarkandi J.G."/>
            <person name="Papp V."/>
            <person name="Albert L."/>
            <person name="Andreopoulos W."/>
            <person name="Angelini C."/>
            <person name="Antonin V."/>
            <person name="Barry K.W."/>
            <person name="Bougher N.L."/>
            <person name="Buchanan P."/>
            <person name="Buyck B."/>
            <person name="Bense V."/>
            <person name="Catcheside P."/>
            <person name="Chovatia M."/>
            <person name="Cooper J."/>
            <person name="Damon W."/>
            <person name="Desjardin D."/>
            <person name="Finy P."/>
            <person name="Geml J."/>
            <person name="Haridas S."/>
            <person name="Hughes K."/>
            <person name="Justo A."/>
            <person name="Karasinski D."/>
            <person name="Kautmanova I."/>
            <person name="Kiss B."/>
            <person name="Kocsube S."/>
            <person name="Kotiranta H."/>
            <person name="LaButti K.M."/>
            <person name="Lechner B.E."/>
            <person name="Liimatainen K."/>
            <person name="Lipzen A."/>
            <person name="Lukacs Z."/>
            <person name="Mihaltcheva S."/>
            <person name="Morgado L.N."/>
            <person name="Niskanen T."/>
            <person name="Noordeloos M.E."/>
            <person name="Ohm R.A."/>
            <person name="Ortiz-Santana B."/>
            <person name="Ovrebo C."/>
            <person name="Racz N."/>
            <person name="Riley R."/>
            <person name="Savchenko A."/>
            <person name="Shiryaev A."/>
            <person name="Soop K."/>
            <person name="Spirin V."/>
            <person name="Szebenyi C."/>
            <person name="Tomsovsky M."/>
            <person name="Tulloss R.E."/>
            <person name="Uehling J."/>
            <person name="Grigoriev I.V."/>
            <person name="Vagvolgyi C."/>
            <person name="Papp T."/>
            <person name="Martin F.M."/>
            <person name="Miettinen O."/>
            <person name="Hibbett D.S."/>
            <person name="Nagy L.G."/>
        </authorList>
    </citation>
    <scope>NUCLEOTIDE SEQUENCE [LARGE SCALE GENOMIC DNA]</scope>
    <source>
        <strain evidence="3 4">CBS 962.96</strain>
    </source>
</reference>
<dbReference type="Proteomes" id="UP000297245">
    <property type="component" value="Unassembled WGS sequence"/>
</dbReference>
<dbReference type="AlphaFoldDB" id="A0A4S8LK13"/>
<feature type="transmembrane region" description="Helical" evidence="1">
    <location>
        <begin position="96"/>
        <end position="117"/>
    </location>
</feature>
<evidence type="ECO:0000313" key="4">
    <source>
        <dbReference type="Proteomes" id="UP000297245"/>
    </source>
</evidence>
<dbReference type="PANTHER" id="PTHR40465:SF1">
    <property type="entry name" value="DUF6534 DOMAIN-CONTAINING PROTEIN"/>
    <property type="match status" value="1"/>
</dbReference>
<keyword evidence="1" id="KW-0472">Membrane</keyword>
<feature type="domain" description="DUF6534" evidence="2">
    <location>
        <begin position="177"/>
        <end position="261"/>
    </location>
</feature>
<sequence length="321" mass="35577">MSLQAPDPALPLIPADIGVITGPEVIGFNLNWGLLGVTVVQIYMYYLSFPYDPLFVKILVLFLGLLEFVSSLLMLVDNYRWFANGFGNLSGLNNPLISPFYAPMTDSVVGLMVQIFYCYRIWILRRSIWLPVIIAMFSLPQAGAGLADGILVHMRGTFTVEAMPAVATPLWYASVLVPDTMIAVVMTWTLLHSQSNVSSTNHIISKIVRLTIGTNALTAGVALMGLIAFIAFRDKPTLTGFFALIIGKLYVNSFLAHLNNRMILRQGQSNVIAFESTFHARSDPLEWETNNHDASQSISHDLQLNQLHIYETAKSSRSHLA</sequence>
<feature type="transmembrane region" description="Helical" evidence="1">
    <location>
        <begin position="30"/>
        <end position="47"/>
    </location>
</feature>
<dbReference type="InterPro" id="IPR045339">
    <property type="entry name" value="DUF6534"/>
</dbReference>
<accession>A0A4S8LK13</accession>
<keyword evidence="4" id="KW-1185">Reference proteome</keyword>
<dbReference type="EMBL" id="ML179377">
    <property type="protein sequence ID" value="THU89213.1"/>
    <property type="molecule type" value="Genomic_DNA"/>
</dbReference>
<name>A0A4S8LK13_DENBC</name>
<evidence type="ECO:0000259" key="2">
    <source>
        <dbReference type="Pfam" id="PF20152"/>
    </source>
</evidence>
<keyword evidence="1" id="KW-1133">Transmembrane helix</keyword>
<feature type="transmembrane region" description="Helical" evidence="1">
    <location>
        <begin position="54"/>
        <end position="76"/>
    </location>
</feature>
<dbReference type="PANTHER" id="PTHR40465">
    <property type="entry name" value="CHROMOSOME 1, WHOLE GENOME SHOTGUN SEQUENCE"/>
    <property type="match status" value="1"/>
</dbReference>
<feature type="transmembrane region" description="Helical" evidence="1">
    <location>
        <begin position="238"/>
        <end position="258"/>
    </location>
</feature>
<dbReference type="Pfam" id="PF20152">
    <property type="entry name" value="DUF6534"/>
    <property type="match status" value="1"/>
</dbReference>
<evidence type="ECO:0000313" key="3">
    <source>
        <dbReference type="EMBL" id="THU89213.1"/>
    </source>
</evidence>
<proteinExistence type="predicted"/>
<organism evidence="3 4">
    <name type="scientific">Dendrothele bispora (strain CBS 962.96)</name>
    <dbReference type="NCBI Taxonomy" id="1314807"/>
    <lineage>
        <taxon>Eukaryota</taxon>
        <taxon>Fungi</taxon>
        <taxon>Dikarya</taxon>
        <taxon>Basidiomycota</taxon>
        <taxon>Agaricomycotina</taxon>
        <taxon>Agaricomycetes</taxon>
        <taxon>Agaricomycetidae</taxon>
        <taxon>Agaricales</taxon>
        <taxon>Agaricales incertae sedis</taxon>
        <taxon>Dendrothele</taxon>
    </lineage>
</organism>